<protein>
    <submittedName>
        <fullName evidence="1">Uncharacterized protein</fullName>
    </submittedName>
</protein>
<proteinExistence type="predicted"/>
<name>A0ACB9IUJ2_9ASTR</name>
<accession>A0ACB9IUJ2</accession>
<comment type="caution">
    <text evidence="1">The sequence shown here is derived from an EMBL/GenBank/DDBJ whole genome shotgun (WGS) entry which is preliminary data.</text>
</comment>
<evidence type="ECO:0000313" key="1">
    <source>
        <dbReference type="EMBL" id="KAI3811898.1"/>
    </source>
</evidence>
<evidence type="ECO:0000313" key="2">
    <source>
        <dbReference type="Proteomes" id="UP001056120"/>
    </source>
</evidence>
<gene>
    <name evidence="1" type="ORF">L1987_16594</name>
</gene>
<keyword evidence="2" id="KW-1185">Reference proteome</keyword>
<dbReference type="Proteomes" id="UP001056120">
    <property type="component" value="Linkage Group LG06"/>
</dbReference>
<reference evidence="2" key="1">
    <citation type="journal article" date="2022" name="Mol. Ecol. Resour.">
        <title>The genomes of chicory, endive, great burdock and yacon provide insights into Asteraceae palaeo-polyploidization history and plant inulin production.</title>
        <authorList>
            <person name="Fan W."/>
            <person name="Wang S."/>
            <person name="Wang H."/>
            <person name="Wang A."/>
            <person name="Jiang F."/>
            <person name="Liu H."/>
            <person name="Zhao H."/>
            <person name="Xu D."/>
            <person name="Zhang Y."/>
        </authorList>
    </citation>
    <scope>NUCLEOTIDE SEQUENCE [LARGE SCALE GENOMIC DNA]</scope>
    <source>
        <strain evidence="2">cv. Yunnan</strain>
    </source>
</reference>
<organism evidence="1 2">
    <name type="scientific">Smallanthus sonchifolius</name>
    <dbReference type="NCBI Taxonomy" id="185202"/>
    <lineage>
        <taxon>Eukaryota</taxon>
        <taxon>Viridiplantae</taxon>
        <taxon>Streptophyta</taxon>
        <taxon>Embryophyta</taxon>
        <taxon>Tracheophyta</taxon>
        <taxon>Spermatophyta</taxon>
        <taxon>Magnoliopsida</taxon>
        <taxon>eudicotyledons</taxon>
        <taxon>Gunneridae</taxon>
        <taxon>Pentapetalae</taxon>
        <taxon>asterids</taxon>
        <taxon>campanulids</taxon>
        <taxon>Asterales</taxon>
        <taxon>Asteraceae</taxon>
        <taxon>Asteroideae</taxon>
        <taxon>Heliantheae alliance</taxon>
        <taxon>Millerieae</taxon>
        <taxon>Smallanthus</taxon>
    </lineage>
</organism>
<sequence>MADYMLEENGNAREDENRPTPPPLFIAWTLTPPPPLTFHFTGFDGVEIPGVNGALVILDLISPHLRRFQLGFD</sequence>
<reference evidence="1 2" key="2">
    <citation type="journal article" date="2022" name="Mol. Ecol. Resour.">
        <title>The genomes of chicory, endive, great burdock and yacon provide insights into Asteraceae paleo-polyploidization history and plant inulin production.</title>
        <authorList>
            <person name="Fan W."/>
            <person name="Wang S."/>
            <person name="Wang H."/>
            <person name="Wang A."/>
            <person name="Jiang F."/>
            <person name="Liu H."/>
            <person name="Zhao H."/>
            <person name="Xu D."/>
            <person name="Zhang Y."/>
        </authorList>
    </citation>
    <scope>NUCLEOTIDE SEQUENCE [LARGE SCALE GENOMIC DNA]</scope>
    <source>
        <strain evidence="2">cv. Yunnan</strain>
        <tissue evidence="1">Leaves</tissue>
    </source>
</reference>
<dbReference type="EMBL" id="CM042023">
    <property type="protein sequence ID" value="KAI3811898.1"/>
    <property type="molecule type" value="Genomic_DNA"/>
</dbReference>